<dbReference type="Gene3D" id="3.30.1050.10">
    <property type="entry name" value="SCP2 sterol-binding domain"/>
    <property type="match status" value="1"/>
</dbReference>
<organism evidence="2 3">
    <name type="scientific">Pullulanibacillus camelliae</name>
    <dbReference type="NCBI Taxonomy" id="1707096"/>
    <lineage>
        <taxon>Bacteria</taxon>
        <taxon>Bacillati</taxon>
        <taxon>Bacillota</taxon>
        <taxon>Bacilli</taxon>
        <taxon>Bacillales</taxon>
        <taxon>Sporolactobacillaceae</taxon>
        <taxon>Pullulanibacillus</taxon>
    </lineage>
</organism>
<comment type="caution">
    <text evidence="2">The sequence shown here is derived from an EMBL/GenBank/DDBJ whole genome shotgun (WGS) entry which is preliminary data.</text>
</comment>
<accession>A0A8J3DZG7</accession>
<keyword evidence="3" id="KW-1185">Reference proteome</keyword>
<name>A0A8J3DZG7_9BACL</name>
<evidence type="ECO:0000313" key="3">
    <source>
        <dbReference type="Proteomes" id="UP000628775"/>
    </source>
</evidence>
<gene>
    <name evidence="2" type="ORF">GCM10011391_29010</name>
</gene>
<evidence type="ECO:0000259" key="1">
    <source>
        <dbReference type="Pfam" id="PF02036"/>
    </source>
</evidence>
<evidence type="ECO:0000313" key="2">
    <source>
        <dbReference type="EMBL" id="GGE48408.1"/>
    </source>
</evidence>
<sequence>MLIEASKEFVDVLAKKTVFEPLYKKRNIVVALKCENEETWIAFHEGQCSILTEKPDTVDVQVAGKATSLRALMDGSERLMLLEAEGRLELNGHLQDLLALESLFLLTGKHSTLFKH</sequence>
<reference evidence="2" key="1">
    <citation type="journal article" date="2014" name="Int. J. Syst. Evol. Microbiol.">
        <title>Complete genome sequence of Corynebacterium casei LMG S-19264T (=DSM 44701T), isolated from a smear-ripened cheese.</title>
        <authorList>
            <consortium name="US DOE Joint Genome Institute (JGI-PGF)"/>
            <person name="Walter F."/>
            <person name="Albersmeier A."/>
            <person name="Kalinowski J."/>
            <person name="Ruckert C."/>
        </authorList>
    </citation>
    <scope>NUCLEOTIDE SEQUENCE</scope>
    <source>
        <strain evidence="2">CGMCC 1.15371</strain>
    </source>
</reference>
<protein>
    <recommendedName>
        <fullName evidence="1">SCP2 domain-containing protein</fullName>
    </recommendedName>
</protein>
<dbReference type="AlphaFoldDB" id="A0A8J3DZG7"/>
<dbReference type="SUPFAM" id="SSF55718">
    <property type="entry name" value="SCP-like"/>
    <property type="match status" value="1"/>
</dbReference>
<dbReference type="RefSeq" id="WP_188695650.1">
    <property type="nucleotide sequence ID" value="NZ_BMIR01000015.1"/>
</dbReference>
<reference evidence="2" key="2">
    <citation type="submission" date="2020-09" db="EMBL/GenBank/DDBJ databases">
        <authorList>
            <person name="Sun Q."/>
            <person name="Zhou Y."/>
        </authorList>
    </citation>
    <scope>NUCLEOTIDE SEQUENCE</scope>
    <source>
        <strain evidence="2">CGMCC 1.15371</strain>
    </source>
</reference>
<proteinExistence type="predicted"/>
<dbReference type="Pfam" id="PF02036">
    <property type="entry name" value="SCP2"/>
    <property type="match status" value="1"/>
</dbReference>
<dbReference type="InterPro" id="IPR003033">
    <property type="entry name" value="SCP2_sterol-bd_dom"/>
</dbReference>
<dbReference type="InterPro" id="IPR036527">
    <property type="entry name" value="SCP2_sterol-bd_dom_sf"/>
</dbReference>
<feature type="domain" description="SCP2" evidence="1">
    <location>
        <begin position="24"/>
        <end position="104"/>
    </location>
</feature>
<dbReference type="EMBL" id="BMIR01000015">
    <property type="protein sequence ID" value="GGE48408.1"/>
    <property type="molecule type" value="Genomic_DNA"/>
</dbReference>
<dbReference type="Proteomes" id="UP000628775">
    <property type="component" value="Unassembled WGS sequence"/>
</dbReference>